<evidence type="ECO:0000313" key="2">
    <source>
        <dbReference type="Proteomes" id="UP000248659"/>
    </source>
</evidence>
<organism evidence="1 2">
    <name type="scientific">Rhodovulum viride</name>
    <dbReference type="NCBI Taxonomy" id="1231134"/>
    <lineage>
        <taxon>Bacteria</taxon>
        <taxon>Pseudomonadati</taxon>
        <taxon>Pseudomonadota</taxon>
        <taxon>Alphaproteobacteria</taxon>
        <taxon>Rhodobacterales</taxon>
        <taxon>Paracoccaceae</taxon>
        <taxon>Rhodovulum</taxon>
    </lineage>
</organism>
<proteinExistence type="predicted"/>
<comment type="caution">
    <text evidence="1">The sequence shown here is derived from an EMBL/GenBank/DDBJ whole genome shotgun (WGS) entry which is preliminary data.</text>
</comment>
<reference evidence="1 2" key="1">
    <citation type="submission" date="2017-01" db="EMBL/GenBank/DDBJ databases">
        <title>Genome sequence of Rhodovulum viride JA756.</title>
        <authorList>
            <person name="Lakshmi K.V."/>
            <person name="Tushar L.D."/>
            <person name="Sasikala C."/>
            <person name="Venkataramana C."/>
        </authorList>
    </citation>
    <scope>NUCLEOTIDE SEQUENCE [LARGE SCALE GENOMIC DNA]</scope>
    <source>
        <strain evidence="1 2">JA756</strain>
    </source>
</reference>
<keyword evidence="2" id="KW-1185">Reference proteome</keyword>
<protein>
    <submittedName>
        <fullName evidence="1">Uncharacterized protein</fullName>
    </submittedName>
</protein>
<dbReference type="EMBL" id="MUAV01000042">
    <property type="protein sequence ID" value="RAP39564.1"/>
    <property type="molecule type" value="Genomic_DNA"/>
</dbReference>
<sequence>MQIIAESSALRDLRLAWQAAQYACFAYHKPGDMPPEPTLAPKSAEAPVNTPVALAEMRGWMQAMHARSHPNGD</sequence>
<name>A0ABX9DB58_9RHOB</name>
<accession>A0ABX9DB58</accession>
<dbReference type="Proteomes" id="UP000248659">
    <property type="component" value="Unassembled WGS sequence"/>
</dbReference>
<evidence type="ECO:0000313" key="1">
    <source>
        <dbReference type="EMBL" id="RAP39564.1"/>
    </source>
</evidence>
<gene>
    <name evidence="1" type="ORF">BYZ73_19870</name>
</gene>